<proteinExistence type="predicted"/>
<protein>
    <submittedName>
        <fullName evidence="2">Uncharacterized protein</fullName>
    </submittedName>
</protein>
<dbReference type="Proteomes" id="UP001146469">
    <property type="component" value="Unassembled WGS sequence"/>
</dbReference>
<comment type="caution">
    <text evidence="2">The sequence shown here is derived from an EMBL/GenBank/DDBJ whole genome shotgun (WGS) entry which is preliminary data.</text>
</comment>
<keyword evidence="1" id="KW-1133">Transmembrane helix</keyword>
<gene>
    <name evidence="2" type="ORF">L8V00_02150</name>
</gene>
<keyword evidence="3" id="KW-1185">Reference proteome</keyword>
<dbReference type="RefSeq" id="WP_005294641.1">
    <property type="nucleotide sequence ID" value="NZ_JAKMUT010000002.1"/>
</dbReference>
<dbReference type="GeneID" id="92738444"/>
<sequence>MSPEMLKYSRIMRIVVLLFFIGYLLWQGTGLTYFFAAVCALFLAATCYQLWQSRD</sequence>
<keyword evidence="1" id="KW-0472">Membrane</keyword>
<feature type="transmembrane region" description="Helical" evidence="1">
    <location>
        <begin position="7"/>
        <end position="26"/>
    </location>
</feature>
<evidence type="ECO:0000313" key="3">
    <source>
        <dbReference type="Proteomes" id="UP001146469"/>
    </source>
</evidence>
<dbReference type="EMBL" id="JAKMUT010000002">
    <property type="protein sequence ID" value="MCZ9289014.1"/>
    <property type="molecule type" value="Genomic_DNA"/>
</dbReference>
<dbReference type="AlphaFoldDB" id="A0A9X3LJ86"/>
<reference evidence="2" key="1">
    <citation type="submission" date="2022-02" db="EMBL/GenBank/DDBJ databases">
        <title>Corynebacterium sp. from urogenital microbiome.</title>
        <authorList>
            <person name="Cappelli E.A."/>
            <person name="Ribeiro T.G."/>
            <person name="Peixe L."/>
        </authorList>
    </citation>
    <scope>NUCLEOTIDE SEQUENCE</scope>
    <source>
        <strain evidence="2">C8Ua_174</strain>
    </source>
</reference>
<name>A0A9X3LJ86_9CORY</name>
<feature type="transmembrane region" description="Helical" evidence="1">
    <location>
        <begin position="32"/>
        <end position="51"/>
    </location>
</feature>
<keyword evidence="1" id="KW-0812">Transmembrane</keyword>
<accession>A0A9X3LJ86</accession>
<evidence type="ECO:0000256" key="1">
    <source>
        <dbReference type="SAM" id="Phobius"/>
    </source>
</evidence>
<evidence type="ECO:0000313" key="2">
    <source>
        <dbReference type="EMBL" id="MCZ9289014.1"/>
    </source>
</evidence>
<organism evidence="2 3">
    <name type="scientific">Corynebacterium evansiae</name>
    <dbReference type="NCBI Taxonomy" id="2913499"/>
    <lineage>
        <taxon>Bacteria</taxon>
        <taxon>Bacillati</taxon>
        <taxon>Actinomycetota</taxon>
        <taxon>Actinomycetes</taxon>
        <taxon>Mycobacteriales</taxon>
        <taxon>Corynebacteriaceae</taxon>
        <taxon>Corynebacterium</taxon>
    </lineage>
</organism>